<sequence length="83" mass="8787">MMDASVSPDPPLSLDRELGRLEGRVESLEAAVEKLEAAVRSLLSIVDFGNRAIRLVYGAIGLIGLDGLARVCIALAHAMGMPQ</sequence>
<dbReference type="EMBL" id="CP043506">
    <property type="protein sequence ID" value="QEO17870.1"/>
    <property type="molecule type" value="Genomic_DNA"/>
</dbReference>
<keyword evidence="3" id="KW-1185">Reference proteome</keyword>
<evidence type="ECO:0000256" key="1">
    <source>
        <dbReference type="SAM" id="Coils"/>
    </source>
</evidence>
<dbReference type="RefSeq" id="WP_149279546.1">
    <property type="nucleotide sequence ID" value="NZ_CP043506.1"/>
</dbReference>
<gene>
    <name evidence="2" type="ORF">FLP30_09095</name>
</gene>
<protein>
    <submittedName>
        <fullName evidence="2">Uncharacterized protein</fullName>
    </submittedName>
</protein>
<dbReference type="Proteomes" id="UP000324536">
    <property type="component" value="Chromosome"/>
</dbReference>
<dbReference type="AlphaFoldDB" id="A0A5C1YRX2"/>
<evidence type="ECO:0000313" key="2">
    <source>
        <dbReference type="EMBL" id="QEO17870.1"/>
    </source>
</evidence>
<evidence type="ECO:0000313" key="3">
    <source>
        <dbReference type="Proteomes" id="UP000324536"/>
    </source>
</evidence>
<organism evidence="2 3">
    <name type="scientific">Acetobacter vaccinii</name>
    <dbReference type="NCBI Taxonomy" id="2592655"/>
    <lineage>
        <taxon>Bacteria</taxon>
        <taxon>Pseudomonadati</taxon>
        <taxon>Pseudomonadota</taxon>
        <taxon>Alphaproteobacteria</taxon>
        <taxon>Acetobacterales</taxon>
        <taxon>Acetobacteraceae</taxon>
        <taxon>Acetobacter</taxon>
    </lineage>
</organism>
<accession>A0A5C1YRX2</accession>
<feature type="coiled-coil region" evidence="1">
    <location>
        <begin position="18"/>
        <end position="45"/>
    </location>
</feature>
<reference evidence="2 3" key="1">
    <citation type="submission" date="2019-09" db="EMBL/GenBank/DDBJ databases">
        <title>Genome sequencing of strain KACC 21233.</title>
        <authorList>
            <person name="Heo J."/>
            <person name="Kim S.-J."/>
            <person name="Kim J.-S."/>
            <person name="Hong S.-B."/>
            <person name="Kwon S.-W."/>
        </authorList>
    </citation>
    <scope>NUCLEOTIDE SEQUENCE [LARGE SCALE GENOMIC DNA]</scope>
    <source>
        <strain evidence="2 3">KACC 21233</strain>
    </source>
</reference>
<proteinExistence type="predicted"/>
<dbReference type="KEGG" id="acek:FLP30_09095"/>
<keyword evidence="1" id="KW-0175">Coiled coil</keyword>
<name>A0A5C1YRX2_9PROT</name>